<dbReference type="PANTHER" id="PTHR30619">
    <property type="entry name" value="DNA INTERNALIZATION/COMPETENCE PROTEIN COMEC/REC2"/>
    <property type="match status" value="1"/>
</dbReference>
<evidence type="ECO:0000256" key="5">
    <source>
        <dbReference type="ARBA" id="ARBA00023136"/>
    </source>
</evidence>
<evidence type="ECO:0000256" key="3">
    <source>
        <dbReference type="ARBA" id="ARBA00022692"/>
    </source>
</evidence>
<dbReference type="Pfam" id="PF13567">
    <property type="entry name" value="DUF4131"/>
    <property type="match status" value="1"/>
</dbReference>
<dbReference type="InterPro" id="IPR035681">
    <property type="entry name" value="ComA-like_MBL"/>
</dbReference>
<dbReference type="InterPro" id="IPR025405">
    <property type="entry name" value="DUF4131"/>
</dbReference>
<dbReference type="CDD" id="cd07731">
    <property type="entry name" value="ComA-like_MBL-fold"/>
    <property type="match status" value="1"/>
</dbReference>
<organism evidence="8 9">
    <name type="scientific">Shewanella litorisediminis</name>
    <dbReference type="NCBI Taxonomy" id="1173586"/>
    <lineage>
        <taxon>Bacteria</taxon>
        <taxon>Pseudomonadati</taxon>
        <taxon>Pseudomonadota</taxon>
        <taxon>Gammaproteobacteria</taxon>
        <taxon>Alteromonadales</taxon>
        <taxon>Shewanellaceae</taxon>
        <taxon>Shewanella</taxon>
    </lineage>
</organism>
<feature type="domain" description="Metallo-beta-lactamase" evidence="7">
    <location>
        <begin position="511"/>
        <end position="699"/>
    </location>
</feature>
<dbReference type="NCBIfam" id="TIGR00361">
    <property type="entry name" value="ComEC_Rec2"/>
    <property type="match status" value="1"/>
</dbReference>
<dbReference type="InterPro" id="IPR004477">
    <property type="entry name" value="ComEC_N"/>
</dbReference>
<dbReference type="InterPro" id="IPR004797">
    <property type="entry name" value="Competence_ComEC/Rec2"/>
</dbReference>
<feature type="transmembrane region" description="Helical" evidence="6">
    <location>
        <begin position="396"/>
        <end position="417"/>
    </location>
</feature>
<feature type="transmembrane region" description="Helical" evidence="6">
    <location>
        <begin position="255"/>
        <end position="275"/>
    </location>
</feature>
<gene>
    <name evidence="8" type="ORF">JQC75_06585</name>
</gene>
<keyword evidence="5 6" id="KW-0472">Membrane</keyword>
<keyword evidence="4 6" id="KW-1133">Transmembrane helix</keyword>
<dbReference type="RefSeq" id="WP_203326635.1">
    <property type="nucleotide sequence ID" value="NZ_CP069213.1"/>
</dbReference>
<evidence type="ECO:0000259" key="7">
    <source>
        <dbReference type="SMART" id="SM00849"/>
    </source>
</evidence>
<name>A0ABX7G773_9GAMM</name>
<feature type="transmembrane region" description="Helical" evidence="6">
    <location>
        <begin position="220"/>
        <end position="243"/>
    </location>
</feature>
<feature type="transmembrane region" description="Helical" evidence="6">
    <location>
        <begin position="319"/>
        <end position="339"/>
    </location>
</feature>
<dbReference type="Pfam" id="PF03772">
    <property type="entry name" value="Competence"/>
    <property type="match status" value="1"/>
</dbReference>
<evidence type="ECO:0000256" key="1">
    <source>
        <dbReference type="ARBA" id="ARBA00004651"/>
    </source>
</evidence>
<dbReference type="Pfam" id="PF00753">
    <property type="entry name" value="Lactamase_B"/>
    <property type="match status" value="1"/>
</dbReference>
<evidence type="ECO:0000256" key="4">
    <source>
        <dbReference type="ARBA" id="ARBA00022989"/>
    </source>
</evidence>
<reference evidence="8 9" key="1">
    <citation type="journal article" date="2012" name="Antonie Van Leeuwenhoek">
        <title>Shewanella litorisediminis sp. nov., a gammaproteobacterium isolated from a tidal flat sediment.</title>
        <authorList>
            <person name="Lee M.H."/>
            <person name="Yoon J.H."/>
        </authorList>
    </citation>
    <scope>NUCLEOTIDE SEQUENCE [LARGE SCALE GENOMIC DNA]</scope>
    <source>
        <strain evidence="8 9">SMK1-12</strain>
    </source>
</reference>
<sequence length="765" mass="82951">MKNPFLLGFCALVISSLLWPVLPPWPACLLLLVALGCYRKLPVLSGALTAVAWVAVYTHMLFDYSHLQKAGDSWVRGEIIAPVSDSGDWQSIDIRLVKPKLIWPVEGKIRLNWRTTEQIRPGQLWEFRLAPRSITSPLNEGTFNGQRYLLSRHVGIKARVLDARKVSEAAGPRGYLLERIGQAISDKPRQALLYPLLTGEQQGIDADTWQRLRQTGTGHLMAISGLHMSVLGAWLLLLCRGFLTSVAPRQDRRNLVIAMVVATFGCLLYGLLAGMGIPTRRAFIMLALVVLLTLSRRFASPWERLLYALAAVLFLDPLSPLSAGFWLSFGAIVIMLMILTRPPAPIDGLPGRLKHYLWSLVRLQLALSIGLGGLQLVLFGGVSVHSLWINLLMVPWFSLVAIPLALAGLLFFILLLPFGISADWAFTPALAALLPLDGLLQLSDRLPGAWVSVPEQLIAPLCFATAGAVLLFSPVGRAVKWVSASLLLPLLLAVSLKGTPQWQVHLLDVGQGLAVVVFSQDKTLVYDTGLAFGESFSHGERTLLPFLRTKGREQIDMLVLSHEDKDHAGGAAALAKTMPITLLISDTRAGESIAAKQRMPCRPRVFAFGQLLVEVLSPTAAPSGRVGNNASCVIAVGDGRSRLLLPGDIEASAEALLLSSGASLAANVLVAPHHGSLTSSTPAFIARVAPAITLFAAGANNRYGFPKDAVLQRYLSQGSQALTVADTGQISLYLNDEITVKTYRGSLAPFWYNRVFGVGHRPITE</sequence>
<keyword evidence="3 6" id="KW-0812">Transmembrane</keyword>
<evidence type="ECO:0000313" key="8">
    <source>
        <dbReference type="EMBL" id="QRH03068.1"/>
    </source>
</evidence>
<keyword evidence="2" id="KW-1003">Cell membrane</keyword>
<dbReference type="InterPro" id="IPR001279">
    <property type="entry name" value="Metallo-B-lactamas"/>
</dbReference>
<comment type="subcellular location">
    <subcellularLocation>
        <location evidence="1">Cell membrane</location>
        <topology evidence="1">Multi-pass membrane protein</topology>
    </subcellularLocation>
</comment>
<proteinExistence type="predicted"/>
<evidence type="ECO:0000256" key="6">
    <source>
        <dbReference type="SAM" id="Phobius"/>
    </source>
</evidence>
<feature type="transmembrane region" description="Helical" evidence="6">
    <location>
        <begin position="44"/>
        <end position="62"/>
    </location>
</feature>
<dbReference type="Gene3D" id="3.60.15.10">
    <property type="entry name" value="Ribonuclease Z/Hydroxyacylglutathione hydrolase-like"/>
    <property type="match status" value="1"/>
</dbReference>
<dbReference type="SMART" id="SM00849">
    <property type="entry name" value="Lactamase_B"/>
    <property type="match status" value="1"/>
</dbReference>
<dbReference type="EMBL" id="CP069213">
    <property type="protein sequence ID" value="QRH03068.1"/>
    <property type="molecule type" value="Genomic_DNA"/>
</dbReference>
<dbReference type="InterPro" id="IPR052159">
    <property type="entry name" value="Competence_DNA_uptake"/>
</dbReference>
<keyword evidence="9" id="KW-1185">Reference proteome</keyword>
<accession>A0ABX7G773</accession>
<dbReference type="NCBIfam" id="TIGR00360">
    <property type="entry name" value="ComEC_N-term"/>
    <property type="match status" value="1"/>
</dbReference>
<dbReference type="SUPFAM" id="SSF56281">
    <property type="entry name" value="Metallo-hydrolase/oxidoreductase"/>
    <property type="match status" value="1"/>
</dbReference>
<dbReference type="Proteomes" id="UP000596252">
    <property type="component" value="Chromosome"/>
</dbReference>
<feature type="transmembrane region" description="Helical" evidence="6">
    <location>
        <begin position="360"/>
        <end position="384"/>
    </location>
</feature>
<protein>
    <submittedName>
        <fullName evidence="8">DNA internalization-related competence protein ComEC/Rec2</fullName>
    </submittedName>
</protein>
<evidence type="ECO:0000256" key="2">
    <source>
        <dbReference type="ARBA" id="ARBA00022475"/>
    </source>
</evidence>
<feature type="transmembrane region" description="Helical" evidence="6">
    <location>
        <begin position="282"/>
        <end position="299"/>
    </location>
</feature>
<dbReference type="PANTHER" id="PTHR30619:SF1">
    <property type="entry name" value="RECOMBINATION PROTEIN 2"/>
    <property type="match status" value="1"/>
</dbReference>
<dbReference type="InterPro" id="IPR036866">
    <property type="entry name" value="RibonucZ/Hydroxyglut_hydro"/>
</dbReference>
<evidence type="ECO:0000313" key="9">
    <source>
        <dbReference type="Proteomes" id="UP000596252"/>
    </source>
</evidence>